<evidence type="ECO:0000256" key="5">
    <source>
        <dbReference type="ARBA" id="ARBA00022842"/>
    </source>
</evidence>
<dbReference type="SUPFAM" id="SSF55811">
    <property type="entry name" value="Nudix"/>
    <property type="match status" value="1"/>
</dbReference>
<keyword evidence="5" id="KW-0460">Magnesium</keyword>
<keyword evidence="4" id="KW-0378">Hydrolase</keyword>
<gene>
    <name evidence="8" type="ORF">SAMN02927923_03922</name>
</gene>
<evidence type="ECO:0000256" key="3">
    <source>
        <dbReference type="ARBA" id="ARBA00022723"/>
    </source>
</evidence>
<dbReference type="STRING" id="549386.SAMN02927923_03922"/>
<name>A0A1G5L6F8_9HYPH</name>
<dbReference type="EMBL" id="FMVJ01000014">
    <property type="protein sequence ID" value="SCZ07850.1"/>
    <property type="molecule type" value="Genomic_DNA"/>
</dbReference>
<evidence type="ECO:0000256" key="4">
    <source>
        <dbReference type="ARBA" id="ARBA00022801"/>
    </source>
</evidence>
<accession>A0A1G5L6F8</accession>
<dbReference type="InterPro" id="IPR039121">
    <property type="entry name" value="NUDT19"/>
</dbReference>
<dbReference type="CDD" id="cd18870">
    <property type="entry name" value="NUDIX_AcylCoAdiphos_Nudt19"/>
    <property type="match status" value="1"/>
</dbReference>
<keyword evidence="9" id="KW-1185">Reference proteome</keyword>
<dbReference type="Gene3D" id="3.90.79.10">
    <property type="entry name" value="Nucleoside Triphosphate Pyrophosphohydrolase"/>
    <property type="match status" value="1"/>
</dbReference>
<dbReference type="InterPro" id="IPR000086">
    <property type="entry name" value="NUDIX_hydrolase_dom"/>
</dbReference>
<dbReference type="GO" id="GO:0016818">
    <property type="term" value="F:hydrolase activity, acting on acid anhydrides, in phosphorus-containing anhydrides"/>
    <property type="evidence" value="ECO:0007669"/>
    <property type="project" value="InterPro"/>
</dbReference>
<dbReference type="InterPro" id="IPR015797">
    <property type="entry name" value="NUDIX_hydrolase-like_dom_sf"/>
</dbReference>
<evidence type="ECO:0000313" key="9">
    <source>
        <dbReference type="Proteomes" id="UP000199569"/>
    </source>
</evidence>
<dbReference type="PANTHER" id="PTHR12318">
    <property type="entry name" value="TESTOSTERONE-REGULATED PROTEIN RP2"/>
    <property type="match status" value="1"/>
</dbReference>
<organism evidence="8 9">
    <name type="scientific">Microvirga guangxiensis</name>
    <dbReference type="NCBI Taxonomy" id="549386"/>
    <lineage>
        <taxon>Bacteria</taxon>
        <taxon>Pseudomonadati</taxon>
        <taxon>Pseudomonadota</taxon>
        <taxon>Alphaproteobacteria</taxon>
        <taxon>Hyphomicrobiales</taxon>
        <taxon>Methylobacteriaceae</taxon>
        <taxon>Microvirga</taxon>
    </lineage>
</organism>
<protein>
    <recommendedName>
        <fullName evidence="7">Nudix hydrolase domain-containing protein</fullName>
    </recommendedName>
</protein>
<dbReference type="Proteomes" id="UP000199569">
    <property type="component" value="Unassembled WGS sequence"/>
</dbReference>
<comment type="cofactor">
    <cofactor evidence="1">
        <name>Mn(2+)</name>
        <dbReference type="ChEBI" id="CHEBI:29035"/>
    </cofactor>
</comment>
<comment type="cofactor">
    <cofactor evidence="2">
        <name>Mg(2+)</name>
        <dbReference type="ChEBI" id="CHEBI:18420"/>
    </cofactor>
</comment>
<dbReference type="PANTHER" id="PTHR12318:SF0">
    <property type="entry name" value="ACYL-COENZYME A DIPHOSPHATASE NUDT19"/>
    <property type="match status" value="1"/>
</dbReference>
<dbReference type="PROSITE" id="PS51462">
    <property type="entry name" value="NUDIX"/>
    <property type="match status" value="1"/>
</dbReference>
<feature type="domain" description="Nudix hydrolase" evidence="7">
    <location>
        <begin position="26"/>
        <end position="222"/>
    </location>
</feature>
<proteinExistence type="predicted"/>
<evidence type="ECO:0000313" key="8">
    <source>
        <dbReference type="EMBL" id="SCZ07850.1"/>
    </source>
</evidence>
<evidence type="ECO:0000259" key="7">
    <source>
        <dbReference type="PROSITE" id="PS51462"/>
    </source>
</evidence>
<evidence type="ECO:0000256" key="2">
    <source>
        <dbReference type="ARBA" id="ARBA00001946"/>
    </source>
</evidence>
<dbReference type="GO" id="GO:0046872">
    <property type="term" value="F:metal ion binding"/>
    <property type="evidence" value="ECO:0007669"/>
    <property type="project" value="UniProtKB-KW"/>
</dbReference>
<reference evidence="9" key="1">
    <citation type="submission" date="2016-10" db="EMBL/GenBank/DDBJ databases">
        <authorList>
            <person name="Varghese N."/>
            <person name="Submissions S."/>
        </authorList>
    </citation>
    <scope>NUCLEOTIDE SEQUENCE [LARGE SCALE GENOMIC DNA]</scope>
    <source>
        <strain evidence="9">CGMCC 1.7666</strain>
    </source>
</reference>
<sequence length="250" mass="27682">MTDAQTLARMDSLVAGERKTNVPALRPVDASTLIIIDRKGKHPKVLMGKRHEGHKFMPGKFVFPGGRIEAGDRSMTVTGALHPRAESALMARVTRPSIQRSRALALAAIRETFEETGLLLGTKDYGKPDSVPAGTPWEAFREHGVFPDLEDLHFIGRAITPPKRVKRFDTRFFAVDRTAITHEVEGMVGPDSELVELAWVTVAEARKLDLPPITGVLLGELEARIAAGFSPMLPVPFFYQKRGHFIRELL</sequence>
<keyword evidence="3" id="KW-0479">Metal-binding</keyword>
<evidence type="ECO:0000256" key="6">
    <source>
        <dbReference type="ARBA" id="ARBA00023211"/>
    </source>
</evidence>
<dbReference type="AlphaFoldDB" id="A0A1G5L6F8"/>
<evidence type="ECO:0000256" key="1">
    <source>
        <dbReference type="ARBA" id="ARBA00001936"/>
    </source>
</evidence>
<keyword evidence="6" id="KW-0464">Manganese</keyword>